<accession>A0A370K821</accession>
<keyword evidence="1" id="KW-1133">Transmembrane helix</keyword>
<protein>
    <recommendedName>
        <fullName evidence="4">DUF883 family protein</fullName>
    </recommendedName>
</protein>
<keyword evidence="1" id="KW-0472">Membrane</keyword>
<reference evidence="2 3" key="1">
    <citation type="submission" date="2018-07" db="EMBL/GenBank/DDBJ databases">
        <title>Dyella solisilvae sp. nov., isolated from the pine and broad-leaved mixed forest soil.</title>
        <authorList>
            <person name="Gao Z."/>
            <person name="Qiu L."/>
        </authorList>
    </citation>
    <scope>NUCLEOTIDE SEQUENCE [LARGE SCALE GENOMIC DNA]</scope>
    <source>
        <strain evidence="2 3">DHG54</strain>
    </source>
</reference>
<proteinExistence type="predicted"/>
<evidence type="ECO:0000256" key="1">
    <source>
        <dbReference type="SAM" id="Phobius"/>
    </source>
</evidence>
<dbReference type="EMBL" id="QQSY01000002">
    <property type="protein sequence ID" value="RDI98577.1"/>
    <property type="molecule type" value="Genomic_DNA"/>
</dbReference>
<evidence type="ECO:0000313" key="3">
    <source>
        <dbReference type="Proteomes" id="UP000254711"/>
    </source>
</evidence>
<dbReference type="RefSeq" id="WP_114824667.1">
    <property type="nucleotide sequence ID" value="NZ_QQSY01000002.1"/>
</dbReference>
<dbReference type="Proteomes" id="UP000254711">
    <property type="component" value="Unassembled WGS sequence"/>
</dbReference>
<gene>
    <name evidence="2" type="ORF">DVT68_08595</name>
</gene>
<evidence type="ECO:0008006" key="4">
    <source>
        <dbReference type="Google" id="ProtNLM"/>
    </source>
</evidence>
<keyword evidence="1" id="KW-0812">Transmembrane</keyword>
<dbReference type="OrthoDB" id="5955414at2"/>
<sequence length="111" mass="12826">MGRPYDIENSVNGVRERVSDRVRHYAGEAADRADDLIERGRDMRRRFGRSRSAYARRLGHAAEDFADEANYQYRRLRRHVSRHPVATTAIIAGTVGAFFLLRHLLNGRDED</sequence>
<feature type="transmembrane region" description="Helical" evidence="1">
    <location>
        <begin position="84"/>
        <end position="105"/>
    </location>
</feature>
<name>A0A370K821_9GAMM</name>
<organism evidence="2 3">
    <name type="scientific">Dyella solisilvae</name>
    <dbReference type="NCBI Taxonomy" id="1920168"/>
    <lineage>
        <taxon>Bacteria</taxon>
        <taxon>Pseudomonadati</taxon>
        <taxon>Pseudomonadota</taxon>
        <taxon>Gammaproteobacteria</taxon>
        <taxon>Lysobacterales</taxon>
        <taxon>Rhodanobacteraceae</taxon>
        <taxon>Dyella</taxon>
    </lineage>
</organism>
<dbReference type="AlphaFoldDB" id="A0A370K821"/>
<evidence type="ECO:0000313" key="2">
    <source>
        <dbReference type="EMBL" id="RDI98577.1"/>
    </source>
</evidence>
<comment type="caution">
    <text evidence="2">The sequence shown here is derived from an EMBL/GenBank/DDBJ whole genome shotgun (WGS) entry which is preliminary data.</text>
</comment>
<keyword evidence="3" id="KW-1185">Reference proteome</keyword>